<feature type="region of interest" description="Disordered" evidence="4">
    <location>
        <begin position="228"/>
        <end position="342"/>
    </location>
</feature>
<comment type="caution">
    <text evidence="5">The sequence shown here is derived from an EMBL/GenBank/DDBJ whole genome shotgun (WGS) entry which is preliminary data.</text>
</comment>
<keyword evidence="3" id="KW-0520">NAD</keyword>
<dbReference type="OrthoDB" id="372487at2759"/>
<keyword evidence="2 5" id="KW-0808">Transferase</keyword>
<organism evidence="5 6">
    <name type="scientific">Portunus trituberculatus</name>
    <name type="common">Swimming crab</name>
    <name type="synonym">Neptunus trituberculatus</name>
    <dbReference type="NCBI Taxonomy" id="210409"/>
    <lineage>
        <taxon>Eukaryota</taxon>
        <taxon>Metazoa</taxon>
        <taxon>Ecdysozoa</taxon>
        <taxon>Arthropoda</taxon>
        <taxon>Crustacea</taxon>
        <taxon>Multicrustacea</taxon>
        <taxon>Malacostraca</taxon>
        <taxon>Eumalacostraca</taxon>
        <taxon>Eucarida</taxon>
        <taxon>Decapoda</taxon>
        <taxon>Pleocyemata</taxon>
        <taxon>Brachyura</taxon>
        <taxon>Eubrachyura</taxon>
        <taxon>Portunoidea</taxon>
        <taxon>Portunidae</taxon>
        <taxon>Portuninae</taxon>
        <taxon>Portunus</taxon>
    </lineage>
</organism>
<dbReference type="SUPFAM" id="SSF56399">
    <property type="entry name" value="ADP-ribosylation"/>
    <property type="match status" value="1"/>
</dbReference>
<dbReference type="InterPro" id="IPR042081">
    <property type="entry name" value="RNA_2'-PTrans_C"/>
</dbReference>
<dbReference type="InterPro" id="IPR003952">
    <property type="entry name" value="FRD_SDH_FAD_BS"/>
</dbReference>
<evidence type="ECO:0000256" key="1">
    <source>
        <dbReference type="ARBA" id="ARBA00009836"/>
    </source>
</evidence>
<dbReference type="PANTHER" id="PTHR12684:SF2">
    <property type="entry name" value="TRNA 2'-PHOSPHOTRANSFERASE 1"/>
    <property type="match status" value="1"/>
</dbReference>
<dbReference type="Gene3D" id="3.20.170.30">
    <property type="match status" value="1"/>
</dbReference>
<dbReference type="Proteomes" id="UP000324222">
    <property type="component" value="Unassembled WGS sequence"/>
</dbReference>
<sequence>MKSADEVECVVHGTYYSYWPKILQKGLVKPSPHSHIPCYPFVPLNTGGPRSYQLFVFINTWQAMRDGIKFFTSGERQVLCSGDAQGCLLPKYFSRVVDTETRAVIYPNPQGQGVSGPPPTKTPPGLGRGAPISAVQKSHSGVYNDIWSQVQRLDADMVNLRPFQGQTTQLRASPGRMEVSVDDIFRGAANHTRHPQPHPNLPQNPQSQGEPNIMSLLTAAHQSYALSNSTAATTTPTTTTTTPHKNGSPTKSAFVPTQVIRNQTPRKPKPNGQERTHSNKAEGGANANPQQHHQHHQQQQRKDNQNSSHQHQQKQTQGSEGAARPRRQVRNRLAVRFPGKKD</sequence>
<evidence type="ECO:0000256" key="4">
    <source>
        <dbReference type="SAM" id="MobiDB-lite"/>
    </source>
</evidence>
<dbReference type="GO" id="GO:0000215">
    <property type="term" value="F:tRNA 2'-phosphotransferase activity"/>
    <property type="evidence" value="ECO:0007669"/>
    <property type="project" value="TreeGrafter"/>
</dbReference>
<feature type="compositionally biased region" description="Low complexity" evidence="4">
    <location>
        <begin position="230"/>
        <end position="243"/>
    </location>
</feature>
<name>A0A5B7GBS0_PORTR</name>
<feature type="region of interest" description="Disordered" evidence="4">
    <location>
        <begin position="189"/>
        <end position="211"/>
    </location>
</feature>
<dbReference type="PROSITE" id="PS00504">
    <property type="entry name" value="FRD_SDH_FAD_BINDING"/>
    <property type="match status" value="1"/>
</dbReference>
<dbReference type="AlphaFoldDB" id="A0A5B7GBS0"/>
<evidence type="ECO:0000313" key="5">
    <source>
        <dbReference type="EMBL" id="MPC56362.1"/>
    </source>
</evidence>
<protein>
    <submittedName>
        <fullName evidence="5">tRNA 2'-phosphotransferase 1</fullName>
    </submittedName>
</protein>
<accession>A0A5B7GBS0</accession>
<comment type="similarity">
    <text evidence="1">Belongs to the KptA/TPT1 family.</text>
</comment>
<dbReference type="Pfam" id="PF01885">
    <property type="entry name" value="PTS_2-RNA"/>
    <property type="match status" value="1"/>
</dbReference>
<keyword evidence="6" id="KW-1185">Reference proteome</keyword>
<reference evidence="5 6" key="1">
    <citation type="submission" date="2019-05" db="EMBL/GenBank/DDBJ databases">
        <title>Another draft genome of Portunus trituberculatus and its Hox gene families provides insights of decapod evolution.</title>
        <authorList>
            <person name="Jeong J.-H."/>
            <person name="Song I."/>
            <person name="Kim S."/>
            <person name="Choi T."/>
            <person name="Kim D."/>
            <person name="Ryu S."/>
            <person name="Kim W."/>
        </authorList>
    </citation>
    <scope>NUCLEOTIDE SEQUENCE [LARGE SCALE GENOMIC DNA]</scope>
    <source>
        <tissue evidence="5">Muscle</tissue>
    </source>
</reference>
<dbReference type="EMBL" id="VSRR010013878">
    <property type="protein sequence ID" value="MPC56362.1"/>
    <property type="molecule type" value="Genomic_DNA"/>
</dbReference>
<evidence type="ECO:0000256" key="3">
    <source>
        <dbReference type="ARBA" id="ARBA00023027"/>
    </source>
</evidence>
<dbReference type="GO" id="GO:0006388">
    <property type="term" value="P:tRNA splicing, via endonucleolytic cleavage and ligation"/>
    <property type="evidence" value="ECO:0007669"/>
    <property type="project" value="TreeGrafter"/>
</dbReference>
<dbReference type="GO" id="GO:0016491">
    <property type="term" value="F:oxidoreductase activity"/>
    <property type="evidence" value="ECO:0007669"/>
    <property type="project" value="InterPro"/>
</dbReference>
<proteinExistence type="inferred from homology"/>
<dbReference type="PANTHER" id="PTHR12684">
    <property type="entry name" value="PUTATIVE PHOSPHOTRANSFERASE"/>
    <property type="match status" value="1"/>
</dbReference>
<evidence type="ECO:0000256" key="2">
    <source>
        <dbReference type="ARBA" id="ARBA00022679"/>
    </source>
</evidence>
<evidence type="ECO:0000313" key="6">
    <source>
        <dbReference type="Proteomes" id="UP000324222"/>
    </source>
</evidence>
<dbReference type="InterPro" id="IPR002745">
    <property type="entry name" value="Ptrans_KptA/Tpt1"/>
</dbReference>
<feature type="compositionally biased region" description="Low complexity" evidence="4">
    <location>
        <begin position="305"/>
        <end position="317"/>
    </location>
</feature>
<feature type="region of interest" description="Disordered" evidence="4">
    <location>
        <begin position="107"/>
        <end position="132"/>
    </location>
</feature>
<gene>
    <name evidence="5" type="primary">TRPT1</name>
    <name evidence="5" type="ORF">E2C01_050320</name>
</gene>